<evidence type="ECO:0000256" key="2">
    <source>
        <dbReference type="ARBA" id="ARBA00022692"/>
    </source>
</evidence>
<dbReference type="AlphaFoldDB" id="A0A7M7NV45"/>
<dbReference type="InterPro" id="IPR017452">
    <property type="entry name" value="GPCR_Rhodpsn_7TM"/>
</dbReference>
<dbReference type="Gene3D" id="1.20.1070.10">
    <property type="entry name" value="Rhodopsin 7-helix transmembrane proteins"/>
    <property type="match status" value="1"/>
</dbReference>
<feature type="transmembrane region" description="Helical" evidence="10">
    <location>
        <begin position="171"/>
        <end position="191"/>
    </location>
</feature>
<reference evidence="12" key="2">
    <citation type="submission" date="2021-01" db="UniProtKB">
        <authorList>
            <consortium name="EnsemblMetazoa"/>
        </authorList>
    </citation>
    <scope>IDENTIFICATION</scope>
</reference>
<organism evidence="12 13">
    <name type="scientific">Strongylocentrotus purpuratus</name>
    <name type="common">Purple sea urchin</name>
    <dbReference type="NCBI Taxonomy" id="7668"/>
    <lineage>
        <taxon>Eukaryota</taxon>
        <taxon>Metazoa</taxon>
        <taxon>Echinodermata</taxon>
        <taxon>Eleutherozoa</taxon>
        <taxon>Echinozoa</taxon>
        <taxon>Echinoidea</taxon>
        <taxon>Euechinoidea</taxon>
        <taxon>Echinacea</taxon>
        <taxon>Camarodonta</taxon>
        <taxon>Echinidea</taxon>
        <taxon>Strongylocentrotidae</taxon>
        <taxon>Strongylocentrotus</taxon>
    </lineage>
</organism>
<proteinExistence type="predicted"/>
<dbReference type="GO" id="GO:0016020">
    <property type="term" value="C:membrane"/>
    <property type="evidence" value="ECO:0007669"/>
    <property type="project" value="UniProtKB-SubCell"/>
</dbReference>
<feature type="transmembrane region" description="Helical" evidence="10">
    <location>
        <begin position="96"/>
        <end position="119"/>
    </location>
</feature>
<dbReference type="GeneID" id="115923807"/>
<feature type="region of interest" description="Disordered" evidence="9">
    <location>
        <begin position="246"/>
        <end position="275"/>
    </location>
</feature>
<dbReference type="InterPro" id="IPR039134">
    <property type="entry name" value="SMUG1"/>
</dbReference>
<dbReference type="Pfam" id="PF00001">
    <property type="entry name" value="7tm_1"/>
    <property type="match status" value="1"/>
</dbReference>
<keyword evidence="2 10" id="KW-0812">Transmembrane</keyword>
<dbReference type="GO" id="GO:0000703">
    <property type="term" value="F:oxidized pyrimidine nucleobase lesion DNA N-glycosylase activity"/>
    <property type="evidence" value="ECO:0000318"/>
    <property type="project" value="GO_Central"/>
</dbReference>
<dbReference type="SUPFAM" id="SSF81321">
    <property type="entry name" value="Family A G protein-coupled receptor-like"/>
    <property type="match status" value="1"/>
</dbReference>
<evidence type="ECO:0000256" key="9">
    <source>
        <dbReference type="SAM" id="MobiDB-lite"/>
    </source>
</evidence>
<name>A0A7M7NV45_STRPU</name>
<feature type="transmembrane region" description="Helical" evidence="10">
    <location>
        <begin position="72"/>
        <end position="90"/>
    </location>
</feature>
<evidence type="ECO:0000256" key="6">
    <source>
        <dbReference type="ARBA" id="ARBA00023125"/>
    </source>
</evidence>
<dbReference type="GO" id="GO:0004930">
    <property type="term" value="F:G protein-coupled receptor activity"/>
    <property type="evidence" value="ECO:0007669"/>
    <property type="project" value="InterPro"/>
</dbReference>
<reference evidence="13" key="1">
    <citation type="submission" date="2015-02" db="EMBL/GenBank/DDBJ databases">
        <title>Genome sequencing for Strongylocentrotus purpuratus.</title>
        <authorList>
            <person name="Murali S."/>
            <person name="Liu Y."/>
            <person name="Vee V."/>
            <person name="English A."/>
            <person name="Wang M."/>
            <person name="Skinner E."/>
            <person name="Han Y."/>
            <person name="Muzny D.M."/>
            <person name="Worley K.C."/>
            <person name="Gibbs R.A."/>
        </authorList>
    </citation>
    <scope>NUCLEOTIDE SEQUENCE</scope>
</reference>
<dbReference type="GO" id="GO:0006284">
    <property type="term" value="P:base-excision repair"/>
    <property type="evidence" value="ECO:0007669"/>
    <property type="project" value="InterPro"/>
</dbReference>
<dbReference type="PANTHER" id="PTHR13235">
    <property type="entry name" value="SINGLE-STRAND SELECTIVE MONOFUNCTIONAL URACIL DNA GLYCOSYLASE"/>
    <property type="match status" value="1"/>
</dbReference>
<evidence type="ECO:0000313" key="13">
    <source>
        <dbReference type="Proteomes" id="UP000007110"/>
    </source>
</evidence>
<dbReference type="InParanoid" id="A0A7M7NV45"/>
<dbReference type="CDD" id="cd00637">
    <property type="entry name" value="7tm_classA_rhodopsin-like"/>
    <property type="match status" value="1"/>
</dbReference>
<evidence type="ECO:0000259" key="11">
    <source>
        <dbReference type="PROSITE" id="PS50262"/>
    </source>
</evidence>
<keyword evidence="6" id="KW-0238">DNA-binding</keyword>
<dbReference type="RefSeq" id="XP_030841007.1">
    <property type="nucleotide sequence ID" value="XM_030985147.1"/>
</dbReference>
<evidence type="ECO:0000256" key="7">
    <source>
        <dbReference type="ARBA" id="ARBA00023136"/>
    </source>
</evidence>
<accession>A0A7M7NV45</accession>
<dbReference type="GO" id="GO:0003677">
    <property type="term" value="F:DNA binding"/>
    <property type="evidence" value="ECO:0007669"/>
    <property type="project" value="UniProtKB-KW"/>
</dbReference>
<feature type="transmembrane region" description="Helical" evidence="10">
    <location>
        <begin position="140"/>
        <end position="159"/>
    </location>
</feature>
<evidence type="ECO:0000256" key="1">
    <source>
        <dbReference type="ARBA" id="ARBA00004370"/>
    </source>
</evidence>
<evidence type="ECO:0000256" key="10">
    <source>
        <dbReference type="SAM" id="Phobius"/>
    </source>
</evidence>
<keyword evidence="8" id="KW-0234">DNA repair</keyword>
<feature type="transmembrane region" description="Helical" evidence="10">
    <location>
        <begin position="326"/>
        <end position="347"/>
    </location>
</feature>
<evidence type="ECO:0000256" key="3">
    <source>
        <dbReference type="ARBA" id="ARBA00022763"/>
    </source>
</evidence>
<feature type="domain" description="G-protein coupled receptors family 1 profile" evidence="11">
    <location>
        <begin position="51"/>
        <end position="85"/>
    </location>
</feature>
<keyword evidence="3" id="KW-0227">DNA damage</keyword>
<dbReference type="EnsemblMetazoa" id="XM_030985147">
    <property type="protein sequence ID" value="XP_030841007"/>
    <property type="gene ID" value="LOC115923807"/>
</dbReference>
<sequence length="359" mass="40239">MTDESTLPTSAFDPTNGSLTGGYYDNQSLGVAQGVALFIIFLMICITGIIGNSIVILAIVLSRKLRSTLNWFILNLACADLLTSICIPFQNSPNDWTFYLSLHFMWACVGVSLTTHAFLGFTSWYRVTRNQEKFKKLYKARNLCLMIAFTWLINFSLSFSSGVLDNEKVRFVGAFWVFGHCAIVVTVYLKLWRFIAHLAEKTKPTKKVDEKIQNAICMDTLCPDENQVTQQGGLVIENTVLRASHSSEHLGSQTCDKSKGERLKSGQPENHMQDAKALTVSPSLEEIKSTVGEYDRGAKEVPVRVDGLETKLPLKKQTQPKIDKKLLAVTKNLLVILVAFVICFIPYARLLQINHLYCI</sequence>
<evidence type="ECO:0000256" key="8">
    <source>
        <dbReference type="ARBA" id="ARBA00023204"/>
    </source>
</evidence>
<dbReference type="KEGG" id="spu:115923807"/>
<feature type="transmembrane region" description="Helical" evidence="10">
    <location>
        <begin position="35"/>
        <end position="60"/>
    </location>
</feature>
<comment type="subcellular location">
    <subcellularLocation>
        <location evidence="1">Membrane</location>
    </subcellularLocation>
</comment>
<keyword evidence="5 10" id="KW-1133">Transmembrane helix</keyword>
<dbReference type="Proteomes" id="UP000007110">
    <property type="component" value="Unassembled WGS sequence"/>
</dbReference>
<keyword evidence="4" id="KW-0378">Hydrolase</keyword>
<evidence type="ECO:0000256" key="5">
    <source>
        <dbReference type="ARBA" id="ARBA00022989"/>
    </source>
</evidence>
<dbReference type="OrthoDB" id="10125307at2759"/>
<dbReference type="PANTHER" id="PTHR13235:SF2">
    <property type="entry name" value="SINGLE-STRAND SELECTIVE MONOFUNCTIONAL URACIL DNA GLYCOSYLASE"/>
    <property type="match status" value="1"/>
</dbReference>
<keyword evidence="7 10" id="KW-0472">Membrane</keyword>
<dbReference type="GO" id="GO:0017065">
    <property type="term" value="F:single-strand selective uracil DNA N-glycosylase activity"/>
    <property type="evidence" value="ECO:0007669"/>
    <property type="project" value="InterPro"/>
</dbReference>
<dbReference type="PRINTS" id="PR00237">
    <property type="entry name" value="GPCRRHODOPSN"/>
</dbReference>
<dbReference type="PROSITE" id="PS50262">
    <property type="entry name" value="G_PROTEIN_RECEP_F1_2"/>
    <property type="match status" value="1"/>
</dbReference>
<dbReference type="GO" id="GO:0004844">
    <property type="term" value="F:uracil DNA N-glycosylase activity"/>
    <property type="evidence" value="ECO:0000318"/>
    <property type="project" value="GO_Central"/>
</dbReference>
<keyword evidence="13" id="KW-1185">Reference proteome</keyword>
<evidence type="ECO:0000256" key="4">
    <source>
        <dbReference type="ARBA" id="ARBA00022801"/>
    </source>
</evidence>
<evidence type="ECO:0000313" key="12">
    <source>
        <dbReference type="EnsemblMetazoa" id="XP_030841007"/>
    </source>
</evidence>
<protein>
    <recommendedName>
        <fullName evidence="11">G-protein coupled receptors family 1 profile domain-containing protein</fullName>
    </recommendedName>
</protein>
<dbReference type="InterPro" id="IPR000276">
    <property type="entry name" value="GPCR_Rhodpsn"/>
</dbReference>